<feature type="transmembrane region" description="Helical" evidence="6">
    <location>
        <begin position="342"/>
        <end position="364"/>
    </location>
</feature>
<name>A0ABV9L056_9BACT</name>
<gene>
    <name evidence="7" type="ORF">ACFO6W_17030</name>
</gene>
<feature type="transmembrane region" description="Helical" evidence="6">
    <location>
        <begin position="213"/>
        <end position="233"/>
    </location>
</feature>
<feature type="transmembrane region" description="Helical" evidence="6">
    <location>
        <begin position="89"/>
        <end position="113"/>
    </location>
</feature>
<dbReference type="EMBL" id="JBHSGN010000100">
    <property type="protein sequence ID" value="MFC4675398.1"/>
    <property type="molecule type" value="Genomic_DNA"/>
</dbReference>
<feature type="transmembrane region" description="Helical" evidence="6">
    <location>
        <begin position="181"/>
        <end position="201"/>
    </location>
</feature>
<keyword evidence="3 6" id="KW-0812">Transmembrane</keyword>
<dbReference type="InterPro" id="IPR002797">
    <property type="entry name" value="Polysacc_synth"/>
</dbReference>
<feature type="transmembrane region" description="Helical" evidence="6">
    <location>
        <begin position="53"/>
        <end position="77"/>
    </location>
</feature>
<evidence type="ECO:0000256" key="2">
    <source>
        <dbReference type="ARBA" id="ARBA00022475"/>
    </source>
</evidence>
<organism evidence="7 8">
    <name type="scientific">Dysgonomonas termitidis</name>
    <dbReference type="NCBI Taxonomy" id="1516126"/>
    <lineage>
        <taxon>Bacteria</taxon>
        <taxon>Pseudomonadati</taxon>
        <taxon>Bacteroidota</taxon>
        <taxon>Bacteroidia</taxon>
        <taxon>Bacteroidales</taxon>
        <taxon>Dysgonomonadaceae</taxon>
        <taxon>Dysgonomonas</taxon>
    </lineage>
</organism>
<evidence type="ECO:0000256" key="1">
    <source>
        <dbReference type="ARBA" id="ARBA00004651"/>
    </source>
</evidence>
<reference evidence="8" key="1">
    <citation type="journal article" date="2019" name="Int. J. Syst. Evol. Microbiol.">
        <title>The Global Catalogue of Microorganisms (GCM) 10K type strain sequencing project: providing services to taxonomists for standard genome sequencing and annotation.</title>
        <authorList>
            <consortium name="The Broad Institute Genomics Platform"/>
            <consortium name="The Broad Institute Genome Sequencing Center for Infectious Disease"/>
            <person name="Wu L."/>
            <person name="Ma J."/>
        </authorList>
    </citation>
    <scope>NUCLEOTIDE SEQUENCE [LARGE SCALE GENOMIC DNA]</scope>
    <source>
        <strain evidence="8">CCUG 66188</strain>
    </source>
</reference>
<dbReference type="PANTHER" id="PTHR30250">
    <property type="entry name" value="PST FAMILY PREDICTED COLANIC ACID TRANSPORTER"/>
    <property type="match status" value="1"/>
</dbReference>
<dbReference type="PANTHER" id="PTHR30250:SF11">
    <property type="entry name" value="O-ANTIGEN TRANSPORTER-RELATED"/>
    <property type="match status" value="1"/>
</dbReference>
<evidence type="ECO:0000256" key="3">
    <source>
        <dbReference type="ARBA" id="ARBA00022692"/>
    </source>
</evidence>
<comment type="caution">
    <text evidence="7">The sequence shown here is derived from an EMBL/GenBank/DDBJ whole genome shotgun (WGS) entry which is preliminary data.</text>
</comment>
<keyword evidence="5 6" id="KW-0472">Membrane</keyword>
<evidence type="ECO:0000313" key="7">
    <source>
        <dbReference type="EMBL" id="MFC4675398.1"/>
    </source>
</evidence>
<feature type="transmembrane region" description="Helical" evidence="6">
    <location>
        <begin position="397"/>
        <end position="419"/>
    </location>
</feature>
<evidence type="ECO:0000256" key="5">
    <source>
        <dbReference type="ARBA" id="ARBA00023136"/>
    </source>
</evidence>
<feature type="transmembrane region" description="Helical" evidence="6">
    <location>
        <begin position="154"/>
        <end position="175"/>
    </location>
</feature>
<keyword evidence="8" id="KW-1185">Reference proteome</keyword>
<feature type="transmembrane region" description="Helical" evidence="6">
    <location>
        <begin position="23"/>
        <end position="41"/>
    </location>
</feature>
<proteinExistence type="predicted"/>
<keyword evidence="4 6" id="KW-1133">Transmembrane helix</keyword>
<dbReference type="Pfam" id="PF01943">
    <property type="entry name" value="Polysacc_synt"/>
    <property type="match status" value="1"/>
</dbReference>
<dbReference type="Proteomes" id="UP001596023">
    <property type="component" value="Unassembled WGS sequence"/>
</dbReference>
<evidence type="ECO:0000313" key="8">
    <source>
        <dbReference type="Proteomes" id="UP001596023"/>
    </source>
</evidence>
<evidence type="ECO:0000256" key="6">
    <source>
        <dbReference type="SAM" id="Phobius"/>
    </source>
</evidence>
<evidence type="ECO:0000256" key="4">
    <source>
        <dbReference type="ARBA" id="ARBA00022989"/>
    </source>
</evidence>
<feature type="transmembrane region" description="Helical" evidence="6">
    <location>
        <begin position="253"/>
        <end position="275"/>
    </location>
</feature>
<feature type="transmembrane region" description="Helical" evidence="6">
    <location>
        <begin position="305"/>
        <end position="327"/>
    </location>
</feature>
<feature type="transmembrane region" description="Helical" evidence="6">
    <location>
        <begin position="119"/>
        <end position="142"/>
    </location>
</feature>
<accession>A0ABV9L056</accession>
<protein>
    <submittedName>
        <fullName evidence="7">Lipopolysaccharide biosynthesis protein</fullName>
    </submittedName>
</protein>
<sequence>MSLQRIYKSSLFKNTSIYIVTDALNKAIPFLLLPFLTHYLLPEDYGVITNFNVIIQILSVFCYSCTVAALPVMYYKLNKDELRLYVSNIIILNTAITVVVSVLLIIFNGLIYGSLQLSLLYQLVSLIVVWFSSLTYVNLVLWRCEERPLSFGKYQISQSIFSALSTILLVIVLLMGWQGRVYSYLISAVVFGLVSLYVLKIRGFLELSVSKKYMTHALFFALPLVPHALSFWLKSGVDKILLTDMCSLTENGLYSVAMTLGSIVTMVLLAFNNAYAPYLYKKLTYFDDNKNNIGMEKDKVKLVKLTYSIVILALVLVFFAYWISWFIIKYVYDISYSDSIKFLPYVMIGQFFYGGYLMFVCYFHHTFRTKLLGTITFLLSMLQIAMSYLFIKWIDSTGVAIASAVVSFLTFFFVAIFAMKIYQLPWLFFINKKNE</sequence>
<feature type="transmembrane region" description="Helical" evidence="6">
    <location>
        <begin position="371"/>
        <end position="391"/>
    </location>
</feature>
<dbReference type="InterPro" id="IPR050833">
    <property type="entry name" value="Poly_Biosynth_Transport"/>
</dbReference>
<keyword evidence="2" id="KW-1003">Cell membrane</keyword>
<dbReference type="RefSeq" id="WP_379998673.1">
    <property type="nucleotide sequence ID" value="NZ_JBHSGN010000100.1"/>
</dbReference>
<comment type="subcellular location">
    <subcellularLocation>
        <location evidence="1">Cell membrane</location>
        <topology evidence="1">Multi-pass membrane protein</topology>
    </subcellularLocation>
</comment>